<comment type="caution">
    <text evidence="7">The sequence shown here is derived from an EMBL/GenBank/DDBJ whole genome shotgun (WGS) entry which is preliminary data.</text>
</comment>
<keyword evidence="2 5" id="KW-0812">Transmembrane</keyword>
<dbReference type="Pfam" id="PF01957">
    <property type="entry name" value="NfeD"/>
    <property type="match status" value="1"/>
</dbReference>
<reference evidence="7" key="1">
    <citation type="journal article" date="2014" name="Int. J. Syst. Evol. Microbiol.">
        <title>Complete genome sequence of Corynebacterium casei LMG S-19264T (=DSM 44701T), isolated from a smear-ripened cheese.</title>
        <authorList>
            <consortium name="US DOE Joint Genome Institute (JGI-PGF)"/>
            <person name="Walter F."/>
            <person name="Albersmeier A."/>
            <person name="Kalinowski J."/>
            <person name="Ruckert C."/>
        </authorList>
    </citation>
    <scope>NUCLEOTIDE SEQUENCE</scope>
    <source>
        <strain evidence="7">KCTC 32296</strain>
    </source>
</reference>
<evidence type="ECO:0000313" key="8">
    <source>
        <dbReference type="Proteomes" id="UP000662572"/>
    </source>
</evidence>
<reference evidence="7" key="2">
    <citation type="submission" date="2020-09" db="EMBL/GenBank/DDBJ databases">
        <authorList>
            <person name="Sun Q."/>
            <person name="Kim S."/>
        </authorList>
    </citation>
    <scope>NUCLEOTIDE SEQUENCE</scope>
    <source>
        <strain evidence="7">KCTC 32296</strain>
    </source>
</reference>
<evidence type="ECO:0000256" key="5">
    <source>
        <dbReference type="SAM" id="Phobius"/>
    </source>
</evidence>
<organism evidence="7 8">
    <name type="scientific">Asticcacaulis endophyticus</name>
    <dbReference type="NCBI Taxonomy" id="1395890"/>
    <lineage>
        <taxon>Bacteria</taxon>
        <taxon>Pseudomonadati</taxon>
        <taxon>Pseudomonadota</taxon>
        <taxon>Alphaproteobacteria</taxon>
        <taxon>Caulobacterales</taxon>
        <taxon>Caulobacteraceae</taxon>
        <taxon>Asticcacaulis</taxon>
    </lineage>
</organism>
<dbReference type="Gene3D" id="2.40.50.140">
    <property type="entry name" value="Nucleic acid-binding proteins"/>
    <property type="match status" value="1"/>
</dbReference>
<evidence type="ECO:0000256" key="4">
    <source>
        <dbReference type="ARBA" id="ARBA00023136"/>
    </source>
</evidence>
<gene>
    <name evidence="7" type="ORF">GCM10011273_24920</name>
</gene>
<evidence type="ECO:0000313" key="7">
    <source>
        <dbReference type="EMBL" id="GGZ37493.1"/>
    </source>
</evidence>
<evidence type="ECO:0000256" key="2">
    <source>
        <dbReference type="ARBA" id="ARBA00022692"/>
    </source>
</evidence>
<evidence type="ECO:0000256" key="1">
    <source>
        <dbReference type="ARBA" id="ARBA00004141"/>
    </source>
</evidence>
<dbReference type="PANTHER" id="PTHR33507:SF3">
    <property type="entry name" value="INNER MEMBRANE PROTEIN YBBJ"/>
    <property type="match status" value="1"/>
</dbReference>
<feature type="transmembrane region" description="Helical" evidence="5">
    <location>
        <begin position="12"/>
        <end position="32"/>
    </location>
</feature>
<sequence>MPDFATLLTSETLGMQAFWVWLTLGVIVLGLEIMLGTEWLLWPAASAGVVALLTLTGLPIGFVFQVIIFSVLTLTLSILSRRFMKKDAPAGDINDPGQRLVGKTATVLEGFGGSHEGRVIYDGVEWPAVIEGDEDAKLKARESVKIVKVSEGKLVISRAA</sequence>
<comment type="subcellular location">
    <subcellularLocation>
        <location evidence="1">Membrane</location>
        <topology evidence="1">Multi-pass membrane protein</topology>
    </subcellularLocation>
</comment>
<dbReference type="AlphaFoldDB" id="A0A918Q8Q5"/>
<feature type="transmembrane region" description="Helical" evidence="5">
    <location>
        <begin position="62"/>
        <end position="79"/>
    </location>
</feature>
<dbReference type="EMBL" id="BMZB01000003">
    <property type="protein sequence ID" value="GGZ37493.1"/>
    <property type="molecule type" value="Genomic_DNA"/>
</dbReference>
<keyword evidence="4 5" id="KW-0472">Membrane</keyword>
<evidence type="ECO:0000256" key="3">
    <source>
        <dbReference type="ARBA" id="ARBA00022989"/>
    </source>
</evidence>
<dbReference type="InterPro" id="IPR002810">
    <property type="entry name" value="NfeD-like_C"/>
</dbReference>
<feature type="domain" description="NfeD-like C-terminal" evidence="6">
    <location>
        <begin position="98"/>
        <end position="156"/>
    </location>
</feature>
<dbReference type="InterPro" id="IPR052165">
    <property type="entry name" value="Membrane_assoc_protease"/>
</dbReference>
<dbReference type="Proteomes" id="UP000662572">
    <property type="component" value="Unassembled WGS sequence"/>
</dbReference>
<name>A0A918Q8Q5_9CAUL</name>
<dbReference type="RefSeq" id="WP_189487038.1">
    <property type="nucleotide sequence ID" value="NZ_BMZB01000003.1"/>
</dbReference>
<proteinExistence type="predicted"/>
<dbReference type="GO" id="GO:0005886">
    <property type="term" value="C:plasma membrane"/>
    <property type="evidence" value="ECO:0007669"/>
    <property type="project" value="TreeGrafter"/>
</dbReference>
<dbReference type="InterPro" id="IPR012340">
    <property type="entry name" value="NA-bd_OB-fold"/>
</dbReference>
<protein>
    <submittedName>
        <fullName evidence="7">Membrane protein</fullName>
    </submittedName>
</protein>
<keyword evidence="3 5" id="KW-1133">Transmembrane helix</keyword>
<keyword evidence="8" id="KW-1185">Reference proteome</keyword>
<evidence type="ECO:0000259" key="6">
    <source>
        <dbReference type="Pfam" id="PF01957"/>
    </source>
</evidence>
<accession>A0A918Q8Q5</accession>
<dbReference type="PANTHER" id="PTHR33507">
    <property type="entry name" value="INNER MEMBRANE PROTEIN YBBJ"/>
    <property type="match status" value="1"/>
</dbReference>